<evidence type="ECO:0000313" key="1">
    <source>
        <dbReference type="EMBL" id="ONG41721.1"/>
    </source>
</evidence>
<organism evidence="1 2">
    <name type="scientific">Alkanindiges hydrocarboniclasticus</name>
    <dbReference type="NCBI Taxonomy" id="1907941"/>
    <lineage>
        <taxon>Bacteria</taxon>
        <taxon>Pseudomonadati</taxon>
        <taxon>Pseudomonadota</taxon>
        <taxon>Gammaproteobacteria</taxon>
        <taxon>Moraxellales</taxon>
        <taxon>Moraxellaceae</taxon>
        <taxon>Alkanindiges</taxon>
    </lineage>
</organism>
<dbReference type="Pfam" id="PF06821">
    <property type="entry name" value="Ser_hydrolase"/>
    <property type="match status" value="1"/>
</dbReference>
<proteinExistence type="predicted"/>
<dbReference type="InterPro" id="IPR029058">
    <property type="entry name" value="AB_hydrolase_fold"/>
</dbReference>
<accession>A0A1S8CWL8</accession>
<dbReference type="RefSeq" id="WP_076877475.1">
    <property type="nucleotide sequence ID" value="NZ_MLCN01000008.1"/>
</dbReference>
<dbReference type="Proteomes" id="UP000192132">
    <property type="component" value="Unassembled WGS sequence"/>
</dbReference>
<evidence type="ECO:0008006" key="3">
    <source>
        <dbReference type="Google" id="ProtNLM"/>
    </source>
</evidence>
<dbReference type="OrthoDB" id="9804993at2"/>
<protein>
    <recommendedName>
        <fullName evidence="3">Alpha/beta hydrolase</fullName>
    </recommendedName>
</protein>
<dbReference type="GO" id="GO:0016787">
    <property type="term" value="F:hydrolase activity"/>
    <property type="evidence" value="ECO:0007669"/>
    <property type="project" value="InterPro"/>
</dbReference>
<comment type="caution">
    <text evidence="1">The sequence shown here is derived from an EMBL/GenBank/DDBJ whole genome shotgun (WGS) entry which is preliminary data.</text>
</comment>
<dbReference type="Gene3D" id="3.40.50.1820">
    <property type="entry name" value="alpha/beta hydrolase"/>
    <property type="match status" value="1"/>
</dbReference>
<name>A0A1S8CWL8_9GAMM</name>
<reference evidence="1 2" key="1">
    <citation type="submission" date="2016-10" db="EMBL/GenBank/DDBJ databases">
        <title>Draft Genome sequence of Alkanindiges sp. strain H1.</title>
        <authorList>
            <person name="Subhash Y."/>
            <person name="Lee S."/>
        </authorList>
    </citation>
    <scope>NUCLEOTIDE SEQUENCE [LARGE SCALE GENOMIC DNA]</scope>
    <source>
        <strain evidence="1 2">H1</strain>
    </source>
</reference>
<keyword evidence="2" id="KW-1185">Reference proteome</keyword>
<dbReference type="STRING" id="1907941.BKE30_04465"/>
<evidence type="ECO:0000313" key="2">
    <source>
        <dbReference type="Proteomes" id="UP000192132"/>
    </source>
</evidence>
<dbReference type="AlphaFoldDB" id="A0A1S8CWL8"/>
<gene>
    <name evidence="1" type="ORF">BKE30_04465</name>
</gene>
<dbReference type="EMBL" id="MLCN01000008">
    <property type="protein sequence ID" value="ONG41721.1"/>
    <property type="molecule type" value="Genomic_DNA"/>
</dbReference>
<sequence length="222" mass="24565">MMKRLIVPGVGGSEAQHWQSWLQHVLPDSERVEQQNWHQPVLQQWVAQLTKVVQQQNKPVQIVAHSFGCLTSVAALKQHPELADQVDSLILVAPANPERFSATGLRQSGQASIAQLLPNTFAGSTLPVPSLLIASQTDPWLDFEAAKILASQWQSRLVDLGNAGHINVAARFGTWPQLLPYLDLLTAGSARSPLAPVRQPLNRSARMRDLPTTQHFRFSHSF</sequence>
<dbReference type="SUPFAM" id="SSF53474">
    <property type="entry name" value="alpha/beta-Hydrolases"/>
    <property type="match status" value="1"/>
</dbReference>
<dbReference type="InterPro" id="IPR010662">
    <property type="entry name" value="RBBP9/YdeN"/>
</dbReference>